<evidence type="ECO:0000313" key="1">
    <source>
        <dbReference type="EMBL" id="OQS54238.1"/>
    </source>
</evidence>
<comment type="caution">
    <text evidence="1">The sequence shown here is derived from an EMBL/GenBank/DDBJ whole genome shotgun (WGS) entry which is preliminary data.</text>
</comment>
<dbReference type="EMBL" id="MNPJ01000021">
    <property type="protein sequence ID" value="OQS54238.1"/>
    <property type="molecule type" value="Genomic_DNA"/>
</dbReference>
<sequence>MSSEFSKNKSKLENSDATEENMIKYKTNLTYSTLDGKPPQNKFYNYHSLLQKVEHQKQIIQTLNKKLLEVQEKHTILLNKIKNSEEIKNKVKNTEECQNLNQSFLIDQELTDVLDDKLNNNDH</sequence>
<dbReference type="VEuPathDB" id="MicrosporidiaDB:EHP00_908"/>
<keyword evidence="2" id="KW-1185">Reference proteome</keyword>
<protein>
    <submittedName>
        <fullName evidence="1">Uncharacterized protein</fullName>
    </submittedName>
</protein>
<organism evidence="1 2">
    <name type="scientific">Ecytonucleospora hepatopenaei</name>
    <dbReference type="NCBI Taxonomy" id="646526"/>
    <lineage>
        <taxon>Eukaryota</taxon>
        <taxon>Fungi</taxon>
        <taxon>Fungi incertae sedis</taxon>
        <taxon>Microsporidia</taxon>
        <taxon>Enterocytozoonidae</taxon>
        <taxon>Ecytonucleospora</taxon>
    </lineage>
</organism>
<reference evidence="1 2" key="1">
    <citation type="journal article" date="2017" name="Environ. Microbiol.">
        <title>Decay of the glycolytic pathway and adaptation to intranuclear parasitism within Enterocytozoonidae microsporidia.</title>
        <authorList>
            <person name="Wiredu Boakye D."/>
            <person name="Jaroenlak P."/>
            <person name="Prachumwat A."/>
            <person name="Williams T.A."/>
            <person name="Bateman K.S."/>
            <person name="Itsathitphaisarn O."/>
            <person name="Sritunyalucksana K."/>
            <person name="Paszkiewicz K.H."/>
            <person name="Moore K.A."/>
            <person name="Stentiford G.D."/>
            <person name="Williams B.A."/>
        </authorList>
    </citation>
    <scope>NUCLEOTIDE SEQUENCE [LARGE SCALE GENOMIC DNA]</scope>
    <source>
        <strain evidence="1 2">TH1</strain>
    </source>
</reference>
<evidence type="ECO:0000313" key="2">
    <source>
        <dbReference type="Proteomes" id="UP000192758"/>
    </source>
</evidence>
<dbReference type="Proteomes" id="UP000192758">
    <property type="component" value="Unassembled WGS sequence"/>
</dbReference>
<gene>
    <name evidence="1" type="ORF">EHP00_908</name>
</gene>
<accession>A0A1W0E4T9</accession>
<dbReference type="AlphaFoldDB" id="A0A1W0E4T9"/>
<proteinExistence type="predicted"/>
<name>A0A1W0E4T9_9MICR</name>